<gene>
    <name evidence="8" type="ORF">QJS35_08725</name>
</gene>
<dbReference type="EMBL" id="JASKHM010000004">
    <property type="protein sequence ID" value="MEQ4482475.1"/>
    <property type="molecule type" value="Genomic_DNA"/>
</dbReference>
<evidence type="ECO:0000256" key="5">
    <source>
        <dbReference type="ARBA" id="ARBA00022989"/>
    </source>
</evidence>
<sequence length="213" mass="22881">MQFQSEMGKSRRLIELFWAFFRIGPATFGGGYAMIPMIEKEAVSKRDWIKEEEMNELLAIAGSAPGGVGVNVAAFIGYRLAGVAGACAAVLGITLPTFIVALLFFFSYSFFEGNIKVEAALKGVHAAVIALVLVAGYRLAKSAIFDKTTIAIAILSLAVLAIAQINPIIVIATGTLVGLASIRIKSWLGVDTRTHAGKKLFAGKETRYPEYYI</sequence>
<keyword evidence="3" id="KW-1003">Cell membrane</keyword>
<evidence type="ECO:0000313" key="9">
    <source>
        <dbReference type="Proteomes" id="UP001493487"/>
    </source>
</evidence>
<dbReference type="InterPro" id="IPR003370">
    <property type="entry name" value="Chromate_transpt"/>
</dbReference>
<dbReference type="InterPro" id="IPR052518">
    <property type="entry name" value="CHR_Transporter"/>
</dbReference>
<proteinExistence type="inferred from homology"/>
<name>A0ABV1KQV5_9BACL</name>
<evidence type="ECO:0000256" key="3">
    <source>
        <dbReference type="ARBA" id="ARBA00022475"/>
    </source>
</evidence>
<evidence type="ECO:0000256" key="7">
    <source>
        <dbReference type="SAM" id="Phobius"/>
    </source>
</evidence>
<dbReference type="PANTHER" id="PTHR43663">
    <property type="entry name" value="CHROMATE TRANSPORT PROTEIN-RELATED"/>
    <property type="match status" value="1"/>
</dbReference>
<feature type="transmembrane region" description="Helical" evidence="7">
    <location>
        <begin position="152"/>
        <end position="179"/>
    </location>
</feature>
<evidence type="ECO:0000256" key="2">
    <source>
        <dbReference type="ARBA" id="ARBA00005262"/>
    </source>
</evidence>
<comment type="caution">
    <text evidence="8">The sequence shown here is derived from an EMBL/GenBank/DDBJ whole genome shotgun (WGS) entry which is preliminary data.</text>
</comment>
<keyword evidence="9" id="KW-1185">Reference proteome</keyword>
<evidence type="ECO:0000313" key="8">
    <source>
        <dbReference type="EMBL" id="MEQ4482475.1"/>
    </source>
</evidence>
<dbReference type="Pfam" id="PF02417">
    <property type="entry name" value="Chromate_transp"/>
    <property type="match status" value="1"/>
</dbReference>
<feature type="transmembrane region" description="Helical" evidence="7">
    <location>
        <begin position="56"/>
        <end position="77"/>
    </location>
</feature>
<feature type="transmembrane region" description="Helical" evidence="7">
    <location>
        <begin position="123"/>
        <end position="140"/>
    </location>
</feature>
<dbReference type="PANTHER" id="PTHR43663:SF2">
    <property type="entry name" value="CHROMATE TRANSPORT PROTEIN-RELATED"/>
    <property type="match status" value="1"/>
</dbReference>
<protein>
    <submittedName>
        <fullName evidence="8">Chromate transporter</fullName>
    </submittedName>
</protein>
<feature type="transmembrane region" description="Helical" evidence="7">
    <location>
        <begin position="83"/>
        <end position="111"/>
    </location>
</feature>
<dbReference type="RefSeq" id="WP_232187540.1">
    <property type="nucleotide sequence ID" value="NZ_JAIOAP010000013.1"/>
</dbReference>
<organism evidence="8 9">
    <name type="scientific">Cohnella silvisoli</name>
    <dbReference type="NCBI Taxonomy" id="2873699"/>
    <lineage>
        <taxon>Bacteria</taxon>
        <taxon>Bacillati</taxon>
        <taxon>Bacillota</taxon>
        <taxon>Bacilli</taxon>
        <taxon>Bacillales</taxon>
        <taxon>Paenibacillaceae</taxon>
        <taxon>Cohnella</taxon>
    </lineage>
</organism>
<feature type="transmembrane region" description="Helical" evidence="7">
    <location>
        <begin position="16"/>
        <end position="35"/>
    </location>
</feature>
<evidence type="ECO:0000256" key="4">
    <source>
        <dbReference type="ARBA" id="ARBA00022692"/>
    </source>
</evidence>
<keyword evidence="6 7" id="KW-0472">Membrane</keyword>
<evidence type="ECO:0000256" key="1">
    <source>
        <dbReference type="ARBA" id="ARBA00004651"/>
    </source>
</evidence>
<accession>A0ABV1KQV5</accession>
<evidence type="ECO:0000256" key="6">
    <source>
        <dbReference type="ARBA" id="ARBA00023136"/>
    </source>
</evidence>
<comment type="subcellular location">
    <subcellularLocation>
        <location evidence="1">Cell membrane</location>
        <topology evidence="1">Multi-pass membrane protein</topology>
    </subcellularLocation>
</comment>
<keyword evidence="4 7" id="KW-0812">Transmembrane</keyword>
<dbReference type="Proteomes" id="UP001493487">
    <property type="component" value="Unassembled WGS sequence"/>
</dbReference>
<reference evidence="8 9" key="1">
    <citation type="journal article" date="2023" name="Genome Announc.">
        <title>Pan-Genome Analyses of the Genus Cohnella and Proposal of the Novel Species Cohnella silvisoli sp. nov., Isolated from Forest Soil.</title>
        <authorList>
            <person name="Wang C."/>
            <person name="Mao L."/>
            <person name="Bao G."/>
            <person name="Zhu H."/>
        </authorList>
    </citation>
    <scope>NUCLEOTIDE SEQUENCE [LARGE SCALE GENOMIC DNA]</scope>
    <source>
        <strain evidence="8 9">NL03-T5-1</strain>
    </source>
</reference>
<comment type="similarity">
    <text evidence="2">Belongs to the chromate ion transporter (CHR) (TC 2.A.51) family.</text>
</comment>
<keyword evidence="5 7" id="KW-1133">Transmembrane helix</keyword>